<evidence type="ECO:0000256" key="2">
    <source>
        <dbReference type="ARBA" id="ARBA00006524"/>
    </source>
</evidence>
<dbReference type="WBParaSite" id="jg4926">
    <property type="protein sequence ID" value="jg4926"/>
    <property type="gene ID" value="jg4926"/>
</dbReference>
<accession>A0A915ECM8</accession>
<evidence type="ECO:0000313" key="6">
    <source>
        <dbReference type="Proteomes" id="UP000887574"/>
    </source>
</evidence>
<proteinExistence type="inferred from homology"/>
<feature type="compositionally biased region" description="Polar residues" evidence="5">
    <location>
        <begin position="30"/>
        <end position="45"/>
    </location>
</feature>
<name>A0A915ECM8_9BILA</name>
<dbReference type="AlphaFoldDB" id="A0A915ECM8"/>
<evidence type="ECO:0000256" key="5">
    <source>
        <dbReference type="SAM" id="MobiDB-lite"/>
    </source>
</evidence>
<dbReference type="PANTHER" id="PTHR21250">
    <property type="entry name" value="PRE-RRNA-PROCESSING PROTEIN TSR2 HOMOLOG"/>
    <property type="match status" value="1"/>
</dbReference>
<dbReference type="Proteomes" id="UP000887574">
    <property type="component" value="Unplaced"/>
</dbReference>
<keyword evidence="6" id="KW-1185">Reference proteome</keyword>
<evidence type="ECO:0000313" key="7">
    <source>
        <dbReference type="WBParaSite" id="jg4926"/>
    </source>
</evidence>
<evidence type="ECO:0000256" key="4">
    <source>
        <dbReference type="ARBA" id="ARBA00022552"/>
    </source>
</evidence>
<evidence type="ECO:0000256" key="1">
    <source>
        <dbReference type="ARBA" id="ARBA00002210"/>
    </source>
</evidence>
<reference evidence="7" key="1">
    <citation type="submission" date="2022-11" db="UniProtKB">
        <authorList>
            <consortium name="WormBaseParasite"/>
        </authorList>
    </citation>
    <scope>IDENTIFICATION</scope>
</reference>
<comment type="similarity">
    <text evidence="2">Belongs to the TSR2 family.</text>
</comment>
<sequence length="144" mass="16637">MDEEWVQVQRKQPKRERLHAVAESSDDAIEQQTSMELQPSQSEPTDQPFFEAVRELVRGVLDEWTSYQLAVQDQLGGSRTSDKDKWLGDVLAQYLTDCDNKSMDSNELADWLDDILDEEFNLIVEDGSLEMVAEKLIKEVQNMR</sequence>
<protein>
    <recommendedName>
        <fullName evidence="3">Pre-rRNA-processing protein TSR2 homolog</fullName>
    </recommendedName>
</protein>
<comment type="function">
    <text evidence="1">May be involved in 20S pre-rRNA processing.</text>
</comment>
<feature type="region of interest" description="Disordered" evidence="5">
    <location>
        <begin position="1"/>
        <end position="46"/>
    </location>
</feature>
<dbReference type="InterPro" id="IPR019398">
    <property type="entry name" value="Pre-rRNA_process_TSR2"/>
</dbReference>
<dbReference type="Pfam" id="PF10273">
    <property type="entry name" value="WGG"/>
    <property type="match status" value="1"/>
</dbReference>
<organism evidence="6 7">
    <name type="scientific">Ditylenchus dipsaci</name>
    <dbReference type="NCBI Taxonomy" id="166011"/>
    <lineage>
        <taxon>Eukaryota</taxon>
        <taxon>Metazoa</taxon>
        <taxon>Ecdysozoa</taxon>
        <taxon>Nematoda</taxon>
        <taxon>Chromadorea</taxon>
        <taxon>Rhabditida</taxon>
        <taxon>Tylenchina</taxon>
        <taxon>Tylenchomorpha</taxon>
        <taxon>Sphaerularioidea</taxon>
        <taxon>Anguinidae</taxon>
        <taxon>Anguininae</taxon>
        <taxon>Ditylenchus</taxon>
    </lineage>
</organism>
<dbReference type="GO" id="GO:0006364">
    <property type="term" value="P:rRNA processing"/>
    <property type="evidence" value="ECO:0007669"/>
    <property type="project" value="UniProtKB-KW"/>
</dbReference>
<evidence type="ECO:0000256" key="3">
    <source>
        <dbReference type="ARBA" id="ARBA00017551"/>
    </source>
</evidence>
<keyword evidence="4" id="KW-0698">rRNA processing</keyword>